<dbReference type="Proteomes" id="UP000321419">
    <property type="component" value="Unassembled WGS sequence"/>
</dbReference>
<dbReference type="OrthoDB" id="6398789at2"/>
<keyword evidence="2" id="KW-1185">Reference proteome</keyword>
<sequence>MIPINERGILARYIQSPSTQARHQAKLYSLLDWIYRFGFTSPAVLESLWGVDRSVVNRLLRRYEREEVIAEVATFACRDKRVFLLRPKGVRMLEALHNQSLKYTTKKSTLNFKTLTHDLMLQAIVAIGVKDGSYVFFITEKEQEKENLGKKRRFDAIVYDGNDLTGIEVEASAKTIPHRLDILKRYEQAITIENRVSKILCFSHKRRFITDTERVHNKLFAKGENGLDKQFFDQHVKYVYNKELISILYHKFWLH</sequence>
<evidence type="ECO:0000313" key="1">
    <source>
        <dbReference type="EMBL" id="GEK56076.1"/>
    </source>
</evidence>
<proteinExistence type="predicted"/>
<protein>
    <submittedName>
        <fullName evidence="1">Uncharacterized protein</fullName>
    </submittedName>
</protein>
<dbReference type="AlphaFoldDB" id="A0A510XYE3"/>
<evidence type="ECO:0000313" key="2">
    <source>
        <dbReference type="Proteomes" id="UP000321419"/>
    </source>
</evidence>
<name>A0A510XYE3_9GAMM</name>
<dbReference type="EMBL" id="BJUM01000031">
    <property type="protein sequence ID" value="GEK56076.1"/>
    <property type="molecule type" value="Genomic_DNA"/>
</dbReference>
<comment type="caution">
    <text evidence="1">The sequence shown here is derived from an EMBL/GenBank/DDBJ whole genome shotgun (WGS) entry which is preliminary data.</text>
</comment>
<reference evidence="1 2" key="1">
    <citation type="submission" date="2019-07" db="EMBL/GenBank/DDBJ databases">
        <title>Whole genome shotgun sequence of Pseudoalteromonas espejiana NBRC 102222.</title>
        <authorList>
            <person name="Hosoyama A."/>
            <person name="Uohara A."/>
            <person name="Ohji S."/>
            <person name="Ichikawa N."/>
        </authorList>
    </citation>
    <scope>NUCLEOTIDE SEQUENCE [LARGE SCALE GENOMIC DNA]</scope>
    <source>
        <strain evidence="1 2">NBRC 102222</strain>
    </source>
</reference>
<dbReference type="RefSeq" id="WP_089347099.1">
    <property type="nucleotide sequence ID" value="NZ_BJUM01000031.1"/>
</dbReference>
<accession>A0A510XYE3</accession>
<organism evidence="1 2">
    <name type="scientific">Pseudoalteromonas espejiana</name>
    <dbReference type="NCBI Taxonomy" id="28107"/>
    <lineage>
        <taxon>Bacteria</taxon>
        <taxon>Pseudomonadati</taxon>
        <taxon>Pseudomonadota</taxon>
        <taxon>Gammaproteobacteria</taxon>
        <taxon>Alteromonadales</taxon>
        <taxon>Pseudoalteromonadaceae</taxon>
        <taxon>Pseudoalteromonas</taxon>
    </lineage>
</organism>
<gene>
    <name evidence="1" type="ORF">PES01_29210</name>
</gene>